<protein>
    <recommendedName>
        <fullName evidence="2">Mitochondrial fission process protein 1</fullName>
    </recommendedName>
    <alternativeName>
        <fullName evidence="3">Mitochondrial 18 kDa protein</fullName>
    </alternativeName>
</protein>
<organism evidence="4">
    <name type="scientific">Guillardia theta</name>
    <name type="common">Cryptophyte</name>
    <name type="synonym">Cryptomonas phi</name>
    <dbReference type="NCBI Taxonomy" id="55529"/>
    <lineage>
        <taxon>Eukaryota</taxon>
        <taxon>Cryptophyceae</taxon>
        <taxon>Pyrenomonadales</taxon>
        <taxon>Geminigeraceae</taxon>
        <taxon>Guillardia</taxon>
    </lineage>
</organism>
<evidence type="ECO:0000256" key="1">
    <source>
        <dbReference type="ARBA" id="ARBA00009224"/>
    </source>
</evidence>
<dbReference type="AlphaFoldDB" id="A0A6U6AYK8"/>
<dbReference type="Pfam" id="PF10558">
    <property type="entry name" value="MTP18"/>
    <property type="match status" value="2"/>
</dbReference>
<dbReference type="GO" id="GO:0000266">
    <property type="term" value="P:mitochondrial fission"/>
    <property type="evidence" value="ECO:0007669"/>
    <property type="project" value="TreeGrafter"/>
</dbReference>
<sequence length="185" mass="20353">MDLKHDSDKQEHDVFKDTPVRFLGYANELGESFRPVVPRSWVTASYVLAGSYVLADTTHKSWESMSDKQKHSSDRMKMAIERGLDTALWQGLASIAIPGIVINRIVWAASKVKVPVRYRSIFPTAMGLASIPFIVTPIDCMVHHVADCTYRPHIKKVAAFGTSLLHPPGQERGFSTGSGAEGADA</sequence>
<comment type="similarity">
    <text evidence="1">Belongs to the MTFP1 family.</text>
</comment>
<evidence type="ECO:0000313" key="4">
    <source>
        <dbReference type="EMBL" id="CAE2309438.1"/>
    </source>
</evidence>
<dbReference type="PANTHER" id="PTHR11001:SF2">
    <property type="entry name" value="MITOCHONDRIAL FISSION PROCESS PROTEIN 1"/>
    <property type="match status" value="1"/>
</dbReference>
<accession>A0A6U6AYK8</accession>
<proteinExistence type="inferred from homology"/>
<dbReference type="GO" id="GO:0005739">
    <property type="term" value="C:mitochondrion"/>
    <property type="evidence" value="ECO:0007669"/>
    <property type="project" value="TreeGrafter"/>
</dbReference>
<reference evidence="4" key="1">
    <citation type="submission" date="2021-01" db="EMBL/GenBank/DDBJ databases">
        <authorList>
            <person name="Corre E."/>
            <person name="Pelletier E."/>
            <person name="Niang G."/>
            <person name="Scheremetjew M."/>
            <person name="Finn R."/>
            <person name="Kale V."/>
            <person name="Holt S."/>
            <person name="Cochrane G."/>
            <person name="Meng A."/>
            <person name="Brown T."/>
            <person name="Cohen L."/>
        </authorList>
    </citation>
    <scope>NUCLEOTIDE SEQUENCE</scope>
    <source>
        <strain evidence="4">CCMP 2712</strain>
    </source>
</reference>
<dbReference type="OMA" id="DVFTWQM"/>
<evidence type="ECO:0000256" key="3">
    <source>
        <dbReference type="ARBA" id="ARBA00029631"/>
    </source>
</evidence>
<dbReference type="InterPro" id="IPR019560">
    <property type="entry name" value="Mitochondrial_18_kDa_protein"/>
</dbReference>
<dbReference type="EMBL" id="HBKN01026506">
    <property type="protein sequence ID" value="CAE2309438.1"/>
    <property type="molecule type" value="Transcribed_RNA"/>
</dbReference>
<evidence type="ECO:0000256" key="2">
    <source>
        <dbReference type="ARBA" id="ARBA00017835"/>
    </source>
</evidence>
<name>A0A6U6AYK8_GUITH</name>
<gene>
    <name evidence="4" type="ORF">GTHE00462_LOCUS20481</name>
    <name evidence="5" type="ORF">GTHE00462_LOCUS20482</name>
</gene>
<dbReference type="PANTHER" id="PTHR11001">
    <property type="entry name" value="MITOCHONDRIAL FISSION PROCESS PROTEIN 1"/>
    <property type="match status" value="1"/>
</dbReference>
<dbReference type="EMBL" id="HBKN01026507">
    <property type="protein sequence ID" value="CAE2309439.1"/>
    <property type="molecule type" value="Transcribed_RNA"/>
</dbReference>
<evidence type="ECO:0000313" key="5">
    <source>
        <dbReference type="EMBL" id="CAE2309439.1"/>
    </source>
</evidence>